<protein>
    <submittedName>
        <fullName evidence="1">Uncharacterized protein</fullName>
    </submittedName>
</protein>
<dbReference type="AlphaFoldDB" id="A0A1I4ZJP3"/>
<reference evidence="1 2" key="1">
    <citation type="submission" date="2016-10" db="EMBL/GenBank/DDBJ databases">
        <authorList>
            <person name="de Groot N.N."/>
        </authorList>
    </citation>
    <scope>NUCLEOTIDE SEQUENCE [LARGE SCALE GENOMIC DNA]</scope>
    <source>
        <strain evidence="1 2">CGMCC 1.9157</strain>
    </source>
</reference>
<dbReference type="EMBL" id="FOVR01000001">
    <property type="protein sequence ID" value="SFN50462.1"/>
    <property type="molecule type" value="Genomic_DNA"/>
</dbReference>
<dbReference type="OrthoDB" id="8456896at2"/>
<sequence length="82" mass="8861">MVGVDQDPELIEVARAIALDAEAISPSPCTMDEEPAFAALDTQLLAYSIGRDRVRTGAVSYDFPILMQAIEHVIAREKSASL</sequence>
<accession>A0A1I4ZJP3</accession>
<dbReference type="Proteomes" id="UP000199236">
    <property type="component" value="Unassembled WGS sequence"/>
</dbReference>
<name>A0A1I4ZJP3_9HYPH</name>
<dbReference type="RefSeq" id="WP_139229174.1">
    <property type="nucleotide sequence ID" value="NZ_FOVR01000001.1"/>
</dbReference>
<organism evidence="1 2">
    <name type="scientific">Cohaesibacter marisflavi</name>
    <dbReference type="NCBI Taxonomy" id="655353"/>
    <lineage>
        <taxon>Bacteria</taxon>
        <taxon>Pseudomonadati</taxon>
        <taxon>Pseudomonadota</taxon>
        <taxon>Alphaproteobacteria</taxon>
        <taxon>Hyphomicrobiales</taxon>
        <taxon>Cohaesibacteraceae</taxon>
    </lineage>
</organism>
<evidence type="ECO:0000313" key="1">
    <source>
        <dbReference type="EMBL" id="SFN50462.1"/>
    </source>
</evidence>
<evidence type="ECO:0000313" key="2">
    <source>
        <dbReference type="Proteomes" id="UP000199236"/>
    </source>
</evidence>
<proteinExistence type="predicted"/>
<gene>
    <name evidence="1" type="ORF">SAMN04488056_101117</name>
</gene>
<keyword evidence="2" id="KW-1185">Reference proteome</keyword>